<dbReference type="EMBL" id="CAACVJ010000689">
    <property type="protein sequence ID" value="VEP18566.1"/>
    <property type="molecule type" value="Genomic_DNA"/>
</dbReference>
<sequence>MDFKIDKLNNILLFFAHIKKQLIGFKLEKNTVFYTEIYFFD</sequence>
<keyword evidence="2" id="KW-1185">Reference proteome</keyword>
<dbReference type="AlphaFoldDB" id="A0A563W4H9"/>
<proteinExistence type="predicted"/>
<reference evidence="1 2" key="1">
    <citation type="submission" date="2019-01" db="EMBL/GenBank/DDBJ databases">
        <authorList>
            <person name="Brito A."/>
        </authorList>
    </citation>
    <scope>NUCLEOTIDE SEQUENCE [LARGE SCALE GENOMIC DNA]</scope>
    <source>
        <strain evidence="1">1</strain>
    </source>
</reference>
<name>A0A563W4H9_9CYAN</name>
<gene>
    <name evidence="1" type="ORF">H1P_810028</name>
</gene>
<organism evidence="1 2">
    <name type="scientific">Hyella patelloides LEGE 07179</name>
    <dbReference type="NCBI Taxonomy" id="945734"/>
    <lineage>
        <taxon>Bacteria</taxon>
        <taxon>Bacillati</taxon>
        <taxon>Cyanobacteriota</taxon>
        <taxon>Cyanophyceae</taxon>
        <taxon>Pleurocapsales</taxon>
        <taxon>Hyellaceae</taxon>
        <taxon>Hyella</taxon>
    </lineage>
</organism>
<evidence type="ECO:0000313" key="1">
    <source>
        <dbReference type="EMBL" id="VEP18566.1"/>
    </source>
</evidence>
<accession>A0A563W4H9</accession>
<evidence type="ECO:0000313" key="2">
    <source>
        <dbReference type="Proteomes" id="UP000320055"/>
    </source>
</evidence>
<dbReference type="Proteomes" id="UP000320055">
    <property type="component" value="Unassembled WGS sequence"/>
</dbReference>
<protein>
    <submittedName>
        <fullName evidence="1">Uncharacterized protein</fullName>
    </submittedName>
</protein>